<gene>
    <name evidence="1" type="ORF">H312_00081</name>
</gene>
<reference evidence="1 2" key="2">
    <citation type="submission" date="2014-03" db="EMBL/GenBank/DDBJ databases">
        <title>The Genome Sequence of Anncaliia algerae insect isolate PRA339.</title>
        <authorList>
            <consortium name="The Broad Institute Genome Sequencing Platform"/>
            <consortium name="The Broad Institute Genome Sequencing Center for Infectious Disease"/>
            <person name="Cuomo C."/>
            <person name="Becnel J."/>
            <person name="Sanscrainte N."/>
            <person name="Walker B."/>
            <person name="Young S.K."/>
            <person name="Zeng Q."/>
            <person name="Gargeya S."/>
            <person name="Fitzgerald M."/>
            <person name="Haas B."/>
            <person name="Abouelleil A."/>
            <person name="Alvarado L."/>
            <person name="Arachchi H.M."/>
            <person name="Berlin A.M."/>
            <person name="Chapman S.B."/>
            <person name="Dewar J."/>
            <person name="Goldberg J."/>
            <person name="Griggs A."/>
            <person name="Gujja S."/>
            <person name="Hansen M."/>
            <person name="Howarth C."/>
            <person name="Imamovic A."/>
            <person name="Larimer J."/>
            <person name="McCowan C."/>
            <person name="Murphy C."/>
            <person name="Neiman D."/>
            <person name="Pearson M."/>
            <person name="Priest M."/>
            <person name="Roberts A."/>
            <person name="Saif S."/>
            <person name="Shea T."/>
            <person name="Sisk P."/>
            <person name="Sykes S."/>
            <person name="Wortman J."/>
            <person name="Nusbaum C."/>
            <person name="Birren B."/>
        </authorList>
    </citation>
    <scope>NUCLEOTIDE SEQUENCE [LARGE SCALE GENOMIC DNA]</scope>
    <source>
        <strain evidence="1 2">PRA339</strain>
    </source>
</reference>
<organism evidence="1 2">
    <name type="scientific">Anncaliia algerae PRA339</name>
    <dbReference type="NCBI Taxonomy" id="1288291"/>
    <lineage>
        <taxon>Eukaryota</taxon>
        <taxon>Fungi</taxon>
        <taxon>Fungi incertae sedis</taxon>
        <taxon>Microsporidia</taxon>
        <taxon>Tubulinosematoidea</taxon>
        <taxon>Tubulinosematidae</taxon>
        <taxon>Anncaliia</taxon>
    </lineage>
</organism>
<dbReference type="HOGENOM" id="CLU_157452_0_0_1"/>
<reference evidence="2" key="1">
    <citation type="submission" date="2013-02" db="EMBL/GenBank/DDBJ databases">
        <authorList>
            <consortium name="The Broad Institute Genome Sequencing Platform"/>
            <person name="Cuomo C."/>
            <person name="Becnel J."/>
            <person name="Sanscrainte N."/>
            <person name="Walker B."/>
            <person name="Young S.K."/>
            <person name="Zeng Q."/>
            <person name="Gargeya S."/>
            <person name="Fitzgerald M."/>
            <person name="Haas B."/>
            <person name="Abouelleil A."/>
            <person name="Alvarado L."/>
            <person name="Arachchi H.M."/>
            <person name="Berlin A.M."/>
            <person name="Chapman S.B."/>
            <person name="Dewar J."/>
            <person name="Goldberg J."/>
            <person name="Griggs A."/>
            <person name="Gujja S."/>
            <person name="Hansen M."/>
            <person name="Howarth C."/>
            <person name="Imamovic A."/>
            <person name="Larimer J."/>
            <person name="McCowan C."/>
            <person name="Murphy C."/>
            <person name="Neiman D."/>
            <person name="Pearson M."/>
            <person name="Priest M."/>
            <person name="Roberts A."/>
            <person name="Saif S."/>
            <person name="Shea T."/>
            <person name="Sisk P."/>
            <person name="Sykes S."/>
            <person name="Wortman J."/>
            <person name="Nusbaum C."/>
            <person name="Birren B."/>
        </authorList>
    </citation>
    <scope>NUCLEOTIDE SEQUENCE [LARGE SCALE GENOMIC DNA]</scope>
    <source>
        <strain evidence="2">PRA339</strain>
    </source>
</reference>
<dbReference type="Proteomes" id="UP000030655">
    <property type="component" value="Unassembled WGS sequence"/>
</dbReference>
<keyword evidence="2" id="KW-1185">Reference proteome</keyword>
<evidence type="ECO:0000313" key="2">
    <source>
        <dbReference type="Proteomes" id="UP000030655"/>
    </source>
</evidence>
<name>A0A059F548_9MICR</name>
<dbReference type="OrthoDB" id="2192698at2759"/>
<evidence type="ECO:0000313" key="1">
    <source>
        <dbReference type="EMBL" id="KCZ82423.1"/>
    </source>
</evidence>
<accession>A0A059F548</accession>
<proteinExistence type="predicted"/>
<dbReference type="AlphaFoldDB" id="A0A059F548"/>
<protein>
    <submittedName>
        <fullName evidence="1">Uncharacterized protein</fullName>
    </submittedName>
</protein>
<sequence length="132" mass="15787">MEKEVKFIFPFKIDNKEYSTTLSIQIARKESTISFSLPFNLYLSINNATIQKHSKISKNFLYVFTFEELIHAKEFMDDPIIFVLNESIYKSREVLEKETNEFFDNFKEKKKSSKKVLIEHEDGFFEYVTEEI</sequence>
<dbReference type="VEuPathDB" id="MicrosporidiaDB:H312_00081"/>
<dbReference type="InterPro" id="IPR031533">
    <property type="entry name" value="DUF5093"/>
</dbReference>
<dbReference type="EMBL" id="KK365130">
    <property type="protein sequence ID" value="KCZ82423.1"/>
    <property type="molecule type" value="Genomic_DNA"/>
</dbReference>
<dbReference type="Pfam" id="PF17011">
    <property type="entry name" value="DUF5093"/>
    <property type="match status" value="1"/>
</dbReference>